<gene>
    <name evidence="2" type="ORF">LSG31_01025</name>
</gene>
<feature type="region of interest" description="Disordered" evidence="1">
    <location>
        <begin position="1"/>
        <end position="22"/>
    </location>
</feature>
<feature type="compositionally biased region" description="Polar residues" evidence="1">
    <location>
        <begin position="9"/>
        <end position="21"/>
    </location>
</feature>
<proteinExistence type="predicted"/>
<dbReference type="RefSeq" id="WP_347437596.1">
    <property type="nucleotide sequence ID" value="NZ_CP089291.1"/>
</dbReference>
<keyword evidence="3" id="KW-1185">Reference proteome</keyword>
<evidence type="ECO:0000313" key="3">
    <source>
        <dbReference type="Proteomes" id="UP000830167"/>
    </source>
</evidence>
<reference evidence="2" key="1">
    <citation type="submission" date="2021-12" db="EMBL/GenBank/DDBJ databases">
        <title>Alicyclobacillaceae gen. nov., sp. nov., isolated from chalcocite enrichment system.</title>
        <authorList>
            <person name="Jiang Z."/>
        </authorList>
    </citation>
    <scope>NUCLEOTIDE SEQUENCE</scope>
    <source>
        <strain evidence="2">MYW30-H2</strain>
    </source>
</reference>
<evidence type="ECO:0000313" key="2">
    <source>
        <dbReference type="EMBL" id="UOF90901.1"/>
    </source>
</evidence>
<evidence type="ECO:0000256" key="1">
    <source>
        <dbReference type="SAM" id="MobiDB-lite"/>
    </source>
</evidence>
<organism evidence="2 3">
    <name type="scientific">Fodinisporobacter ferrooxydans</name>
    <dbReference type="NCBI Taxonomy" id="2901836"/>
    <lineage>
        <taxon>Bacteria</taxon>
        <taxon>Bacillati</taxon>
        <taxon>Bacillota</taxon>
        <taxon>Bacilli</taxon>
        <taxon>Bacillales</taxon>
        <taxon>Alicyclobacillaceae</taxon>
        <taxon>Fodinisporobacter</taxon>
    </lineage>
</organism>
<name>A0ABY4CMZ0_9BACL</name>
<dbReference type="EMBL" id="CP089291">
    <property type="protein sequence ID" value="UOF90901.1"/>
    <property type="molecule type" value="Genomic_DNA"/>
</dbReference>
<evidence type="ECO:0008006" key="4">
    <source>
        <dbReference type="Google" id="ProtNLM"/>
    </source>
</evidence>
<dbReference type="Proteomes" id="UP000830167">
    <property type="component" value="Chromosome"/>
</dbReference>
<sequence length="53" mass="5921">MGCCGPSSGKKNSQNENNAEKNLSPLDLLKLRLARGEITFEEYEKIKPELVVQ</sequence>
<protein>
    <recommendedName>
        <fullName evidence="4">SHOCT domain-containing protein</fullName>
    </recommendedName>
</protein>
<accession>A0ABY4CMZ0</accession>